<dbReference type="AlphaFoldDB" id="A0A2P5W9B3"/>
<proteinExistence type="predicted"/>
<dbReference type="Proteomes" id="UP000239757">
    <property type="component" value="Unassembled WGS sequence"/>
</dbReference>
<accession>A0A2P5W9B3</accession>
<name>A0A2P5W9B3_GOSBA</name>
<sequence>MKSYLKRKELWNVVGGNEHIQDVETPNEMWDTLATNDFEPMKHVDKSLTGEGDITGMASGAPDANELAIVEEFLGEGNELGDHMIEGGWVEAEAGRASSECKEPGEGGLAIGT</sequence>
<evidence type="ECO:0000313" key="2">
    <source>
        <dbReference type="Proteomes" id="UP000239757"/>
    </source>
</evidence>
<evidence type="ECO:0000313" key="1">
    <source>
        <dbReference type="EMBL" id="PPR87682.1"/>
    </source>
</evidence>
<organism evidence="1 2">
    <name type="scientific">Gossypium barbadense</name>
    <name type="common">Sea Island cotton</name>
    <name type="synonym">Hibiscus barbadensis</name>
    <dbReference type="NCBI Taxonomy" id="3634"/>
    <lineage>
        <taxon>Eukaryota</taxon>
        <taxon>Viridiplantae</taxon>
        <taxon>Streptophyta</taxon>
        <taxon>Embryophyta</taxon>
        <taxon>Tracheophyta</taxon>
        <taxon>Spermatophyta</taxon>
        <taxon>Magnoliopsida</taxon>
        <taxon>eudicotyledons</taxon>
        <taxon>Gunneridae</taxon>
        <taxon>Pentapetalae</taxon>
        <taxon>rosids</taxon>
        <taxon>malvids</taxon>
        <taxon>Malvales</taxon>
        <taxon>Malvaceae</taxon>
        <taxon>Malvoideae</taxon>
        <taxon>Gossypium</taxon>
    </lineage>
</organism>
<dbReference type="OrthoDB" id="1524379at2759"/>
<dbReference type="EMBL" id="KZ668510">
    <property type="protein sequence ID" value="PPR87682.1"/>
    <property type="molecule type" value="Genomic_DNA"/>
</dbReference>
<protein>
    <submittedName>
        <fullName evidence="1">Uncharacterized protein</fullName>
    </submittedName>
</protein>
<reference evidence="1 2" key="1">
    <citation type="submission" date="2015-01" db="EMBL/GenBank/DDBJ databases">
        <title>Genome of allotetraploid Gossypium barbadense reveals genomic plasticity and fiber elongation in cotton evolution.</title>
        <authorList>
            <person name="Chen X."/>
            <person name="Liu X."/>
            <person name="Zhao B."/>
            <person name="Zheng H."/>
            <person name="Hu Y."/>
            <person name="Lu G."/>
            <person name="Yang C."/>
            <person name="Chen J."/>
            <person name="Shan C."/>
            <person name="Zhang L."/>
            <person name="Zhou Y."/>
            <person name="Wang L."/>
            <person name="Guo W."/>
            <person name="Bai Y."/>
            <person name="Ruan J."/>
            <person name="Shangguan X."/>
            <person name="Mao Y."/>
            <person name="Jiang J."/>
            <person name="Zhu Y."/>
            <person name="Lei J."/>
            <person name="Kang H."/>
            <person name="Chen S."/>
            <person name="He X."/>
            <person name="Wang R."/>
            <person name="Wang Y."/>
            <person name="Chen J."/>
            <person name="Wang L."/>
            <person name="Yu S."/>
            <person name="Wang B."/>
            <person name="Wei J."/>
            <person name="Song S."/>
            <person name="Lu X."/>
            <person name="Gao Z."/>
            <person name="Gu W."/>
            <person name="Deng X."/>
            <person name="Ma D."/>
            <person name="Wang S."/>
            <person name="Liang W."/>
            <person name="Fang L."/>
            <person name="Cai C."/>
            <person name="Zhu X."/>
            <person name="Zhou B."/>
            <person name="Zhang Y."/>
            <person name="Chen Z."/>
            <person name="Xu S."/>
            <person name="Zhu R."/>
            <person name="Wang S."/>
            <person name="Zhang T."/>
            <person name="Zhao G."/>
        </authorList>
    </citation>
    <scope>NUCLEOTIDE SEQUENCE [LARGE SCALE GENOMIC DNA]</scope>
    <source>
        <strain evidence="2">cv. Xinhai21</strain>
        <tissue evidence="1">Leaf</tissue>
    </source>
</reference>
<gene>
    <name evidence="1" type="ORF">GOBAR_AA33005</name>
</gene>